<gene>
    <name evidence="2" type="ORF">Q5741_11240</name>
</gene>
<proteinExistence type="predicted"/>
<sequence>MAQQQSAAIAANYRDGYREGLRLGGCESILKRVRVPEPYYRDVKVLYIPQGFESIDSGIRDALQKNVRECVVGTAEGILEAARAHRPDLVLVLNGLHVFPENQVEQIKEVRAMGIRTAIWFVDDPYFTSSTSVLSSHYDLVFTHEMNCVSFYKGLGARRVHYMPLAVHPELYAPRRISPEYDSDICFIGNAFWNRVELFDKLAPFLTGKKVIIAGGFWERLNRKDLLGEFIRPGWMAPEEVAKHYNGARIVINLHRPSEPGQDNQNSFGLGANSINPRTYEISACGTLQLTDWRKDLVQYYRPGYDLETFTSAEELQLKLAYYLEHEKERREMAWRGLYTTMERHTYTMRMRSLLALALAE</sequence>
<keyword evidence="3" id="KW-1185">Reference proteome</keyword>
<feature type="domain" description="Spore protein YkvP/CgeB glycosyl transferase-like" evidence="1">
    <location>
        <begin position="198"/>
        <end position="356"/>
    </location>
</feature>
<organism evidence="2 3">
    <name type="scientific">Paenibacillus lacisoli</name>
    <dbReference type="NCBI Taxonomy" id="3064525"/>
    <lineage>
        <taxon>Bacteria</taxon>
        <taxon>Bacillati</taxon>
        <taxon>Bacillota</taxon>
        <taxon>Bacilli</taxon>
        <taxon>Bacillales</taxon>
        <taxon>Paenibacillaceae</taxon>
        <taxon>Paenibacillus</taxon>
    </lineage>
</organism>
<evidence type="ECO:0000259" key="1">
    <source>
        <dbReference type="Pfam" id="PF13524"/>
    </source>
</evidence>
<dbReference type="InterPro" id="IPR055259">
    <property type="entry name" value="YkvP/CgeB_Glyco_trans-like"/>
</dbReference>
<comment type="caution">
    <text evidence="2">The sequence shown here is derived from an EMBL/GenBank/DDBJ whole genome shotgun (WGS) entry which is preliminary data.</text>
</comment>
<dbReference type="Proteomes" id="UP001240171">
    <property type="component" value="Unassembled WGS sequence"/>
</dbReference>
<evidence type="ECO:0000313" key="2">
    <source>
        <dbReference type="EMBL" id="MDO7906990.1"/>
    </source>
</evidence>
<dbReference type="GO" id="GO:0016757">
    <property type="term" value="F:glycosyltransferase activity"/>
    <property type="evidence" value="ECO:0007669"/>
    <property type="project" value="UniProtKB-KW"/>
</dbReference>
<protein>
    <submittedName>
        <fullName evidence="2">Glycosyltransferase</fullName>
        <ecNumber evidence="2">2.4.-.-</ecNumber>
    </submittedName>
</protein>
<keyword evidence="2" id="KW-0808">Transferase</keyword>
<keyword evidence="2" id="KW-0328">Glycosyltransferase</keyword>
<reference evidence="2 3" key="1">
    <citation type="submission" date="2023-07" db="EMBL/GenBank/DDBJ databases">
        <title>Paenibacillus sp. JX-17 nov. isolated from soil.</title>
        <authorList>
            <person name="Wan Y."/>
            <person name="Liu B."/>
        </authorList>
    </citation>
    <scope>NUCLEOTIDE SEQUENCE [LARGE SCALE GENOMIC DNA]</scope>
    <source>
        <strain evidence="2 3">JX-17</strain>
    </source>
</reference>
<dbReference type="SUPFAM" id="SSF53756">
    <property type="entry name" value="UDP-Glycosyltransferase/glycogen phosphorylase"/>
    <property type="match status" value="1"/>
</dbReference>
<dbReference type="EC" id="2.4.-.-" evidence="2"/>
<dbReference type="Pfam" id="PF13524">
    <property type="entry name" value="Glyco_trans_1_2"/>
    <property type="match status" value="1"/>
</dbReference>
<evidence type="ECO:0000313" key="3">
    <source>
        <dbReference type="Proteomes" id="UP001240171"/>
    </source>
</evidence>
<dbReference type="EMBL" id="JAUQTB010000005">
    <property type="protein sequence ID" value="MDO7906990.1"/>
    <property type="molecule type" value="Genomic_DNA"/>
</dbReference>
<name>A0ABT9CCJ9_9BACL</name>
<accession>A0ABT9CCJ9</accession>